<dbReference type="GO" id="GO:0005886">
    <property type="term" value="C:plasma membrane"/>
    <property type="evidence" value="ECO:0007669"/>
    <property type="project" value="UniProtKB-SubCell"/>
</dbReference>
<protein>
    <recommendedName>
        <fullName evidence="10">Protein TonB</fullName>
    </recommendedName>
</protein>
<gene>
    <name evidence="13" type="ORF">A6E14_06990</name>
</gene>
<evidence type="ECO:0000256" key="10">
    <source>
        <dbReference type="RuleBase" id="RU362123"/>
    </source>
</evidence>
<keyword evidence="6" id="KW-0812">Transmembrane</keyword>
<dbReference type="GO" id="GO:0015891">
    <property type="term" value="P:siderophore transport"/>
    <property type="evidence" value="ECO:0007669"/>
    <property type="project" value="InterPro"/>
</dbReference>
<evidence type="ECO:0000256" key="9">
    <source>
        <dbReference type="ARBA" id="ARBA00023136"/>
    </source>
</evidence>
<feature type="compositionally biased region" description="Pro residues" evidence="11">
    <location>
        <begin position="61"/>
        <end position="72"/>
    </location>
</feature>
<evidence type="ECO:0000259" key="12">
    <source>
        <dbReference type="PROSITE" id="PS52015"/>
    </source>
</evidence>
<dbReference type="PANTHER" id="PTHR33446:SF14">
    <property type="entry name" value="PROTEIN TONB"/>
    <property type="match status" value="1"/>
</dbReference>
<evidence type="ECO:0000256" key="3">
    <source>
        <dbReference type="ARBA" id="ARBA00022448"/>
    </source>
</evidence>
<comment type="caution">
    <text evidence="13">The sequence shown here is derived from an EMBL/GenBank/DDBJ whole genome shotgun (WGS) entry which is preliminary data.</text>
</comment>
<evidence type="ECO:0000256" key="6">
    <source>
        <dbReference type="ARBA" id="ARBA00022692"/>
    </source>
</evidence>
<dbReference type="InterPro" id="IPR037682">
    <property type="entry name" value="TonB_C"/>
</dbReference>
<keyword evidence="8" id="KW-1133">Transmembrane helix</keyword>
<dbReference type="GO" id="GO:0055085">
    <property type="term" value="P:transmembrane transport"/>
    <property type="evidence" value="ECO:0007669"/>
    <property type="project" value="InterPro"/>
</dbReference>
<dbReference type="AlphaFoldDB" id="A0A1B9R0P8"/>
<dbReference type="GO" id="GO:0030288">
    <property type="term" value="C:outer membrane-bounded periplasmic space"/>
    <property type="evidence" value="ECO:0007669"/>
    <property type="project" value="InterPro"/>
</dbReference>
<evidence type="ECO:0000256" key="2">
    <source>
        <dbReference type="ARBA" id="ARBA00006555"/>
    </source>
</evidence>
<dbReference type="Proteomes" id="UP000093173">
    <property type="component" value="Unassembled WGS sequence"/>
</dbReference>
<dbReference type="InterPro" id="IPR006260">
    <property type="entry name" value="TonB/TolA_C"/>
</dbReference>
<sequence length="214" mass="23605">MLRLIMATPIALVATVGLFSFMAWIVAPKHAPDTHQVSPLRFDMIMVESESITERRKRTVPKPPEPIEPPPATALSKPVTQAAAVSSLEATSLSIEMPSIDLGSSVKGIEISLPAPTAGESTMDQKAMPLHRVEPNYPSRALRRGVEGHVIMNFSIDELGKPFDIVVVEGKPPRQFEREAVQALKRWKYQPKIVNQASVVQHGQSVKLEFRLSQ</sequence>
<dbReference type="PANTHER" id="PTHR33446">
    <property type="entry name" value="PROTEIN TONB-RELATED"/>
    <property type="match status" value="1"/>
</dbReference>
<name>A0A1B9R0P8_9VIBR</name>
<keyword evidence="10" id="KW-0735">Signal-anchor</keyword>
<feature type="domain" description="TonB C-terminal" evidence="12">
    <location>
        <begin position="122"/>
        <end position="214"/>
    </location>
</feature>
<evidence type="ECO:0000313" key="13">
    <source>
        <dbReference type="EMBL" id="OCH77879.1"/>
    </source>
</evidence>
<dbReference type="PRINTS" id="PR01374">
    <property type="entry name" value="TONBPROTEIN"/>
</dbReference>
<evidence type="ECO:0000256" key="4">
    <source>
        <dbReference type="ARBA" id="ARBA00022475"/>
    </source>
</evidence>
<dbReference type="RefSeq" id="WP_065576547.1">
    <property type="nucleotide sequence ID" value="NZ_JBNGCH010000345.1"/>
</dbReference>
<organism evidence="13 14">
    <name type="scientific">Vibrio genomosp. F10</name>
    <dbReference type="NCBI Taxonomy" id="723171"/>
    <lineage>
        <taxon>Bacteria</taxon>
        <taxon>Pseudomonadati</taxon>
        <taxon>Pseudomonadota</taxon>
        <taxon>Gammaproteobacteria</taxon>
        <taxon>Vibrionales</taxon>
        <taxon>Vibrionaceae</taxon>
        <taxon>Vibrio</taxon>
    </lineage>
</organism>
<accession>A0A1B9R0P8</accession>
<comment type="subcellular location">
    <subcellularLocation>
        <location evidence="1 10">Cell inner membrane</location>
        <topology evidence="1 10">Single-pass membrane protein</topology>
        <orientation evidence="1 10">Periplasmic side</orientation>
    </subcellularLocation>
</comment>
<evidence type="ECO:0000313" key="14">
    <source>
        <dbReference type="Proteomes" id="UP000093173"/>
    </source>
</evidence>
<keyword evidence="4 10" id="KW-1003">Cell membrane</keyword>
<dbReference type="PROSITE" id="PS52015">
    <property type="entry name" value="TONB_CTD"/>
    <property type="match status" value="1"/>
</dbReference>
<dbReference type="GO" id="GO:0015031">
    <property type="term" value="P:protein transport"/>
    <property type="evidence" value="ECO:0007669"/>
    <property type="project" value="UniProtKB-UniRule"/>
</dbReference>
<feature type="region of interest" description="Disordered" evidence="11">
    <location>
        <begin position="52"/>
        <end position="78"/>
    </location>
</feature>
<dbReference type="InterPro" id="IPR051045">
    <property type="entry name" value="TonB-dependent_transducer"/>
</dbReference>
<keyword evidence="7 10" id="KW-0653">Protein transport</keyword>
<comment type="function">
    <text evidence="10">Interacts with outer membrane receptor proteins that carry out high-affinity binding and energy dependent uptake into the periplasmic space of specific substrates. It could act to transduce energy from the cytoplasmic membrane to specific energy-requiring processes in the outer membrane, resulting in the release into the periplasm of ligands bound by these outer membrane proteins.</text>
</comment>
<keyword evidence="9" id="KW-0472">Membrane</keyword>
<evidence type="ECO:0000256" key="8">
    <source>
        <dbReference type="ARBA" id="ARBA00022989"/>
    </source>
</evidence>
<dbReference type="FunFam" id="3.30.1150.10:FF:000006">
    <property type="entry name" value="Protein TonB"/>
    <property type="match status" value="1"/>
</dbReference>
<keyword evidence="14" id="KW-1185">Reference proteome</keyword>
<dbReference type="Gene3D" id="3.30.1150.10">
    <property type="match status" value="1"/>
</dbReference>
<dbReference type="SUPFAM" id="SSF74653">
    <property type="entry name" value="TolA/TonB C-terminal domain"/>
    <property type="match status" value="1"/>
</dbReference>
<comment type="similarity">
    <text evidence="2 10">Belongs to the TonB family.</text>
</comment>
<dbReference type="InterPro" id="IPR003538">
    <property type="entry name" value="TonB"/>
</dbReference>
<dbReference type="NCBIfam" id="TIGR01352">
    <property type="entry name" value="tonB_Cterm"/>
    <property type="match status" value="1"/>
</dbReference>
<evidence type="ECO:0000256" key="1">
    <source>
        <dbReference type="ARBA" id="ARBA00004383"/>
    </source>
</evidence>
<dbReference type="Pfam" id="PF03544">
    <property type="entry name" value="TonB_C"/>
    <property type="match status" value="1"/>
</dbReference>
<dbReference type="EMBL" id="MAJZ01000345">
    <property type="protein sequence ID" value="OCH77879.1"/>
    <property type="molecule type" value="Genomic_DNA"/>
</dbReference>
<evidence type="ECO:0000256" key="5">
    <source>
        <dbReference type="ARBA" id="ARBA00022519"/>
    </source>
</evidence>
<keyword evidence="5 10" id="KW-0997">Cell inner membrane</keyword>
<reference evidence="14" key="1">
    <citation type="submission" date="2016-06" db="EMBL/GenBank/DDBJ databases">
        <authorList>
            <person name="Hehemann J.-H."/>
            <person name="Arevalo P."/>
            <person name="Datta M.S."/>
            <person name="Polz M.F."/>
        </authorList>
    </citation>
    <scope>NUCLEOTIDE SEQUENCE [LARGE SCALE GENOMIC DNA]</scope>
    <source>
        <strain evidence="14">9CSC122</strain>
    </source>
</reference>
<dbReference type="GO" id="GO:0031992">
    <property type="term" value="F:energy transducer activity"/>
    <property type="evidence" value="ECO:0007669"/>
    <property type="project" value="InterPro"/>
</dbReference>
<keyword evidence="3 10" id="KW-0813">Transport</keyword>
<evidence type="ECO:0000256" key="7">
    <source>
        <dbReference type="ARBA" id="ARBA00022927"/>
    </source>
</evidence>
<proteinExistence type="inferred from homology"/>
<evidence type="ECO:0000256" key="11">
    <source>
        <dbReference type="SAM" id="MobiDB-lite"/>
    </source>
</evidence>